<accession>A0A8T3BNS3</accession>
<keyword evidence="1" id="KW-0812">Transmembrane</keyword>
<dbReference type="PANTHER" id="PTHR37198">
    <property type="entry name" value="NUCLEOLIN"/>
    <property type="match status" value="1"/>
</dbReference>
<gene>
    <name evidence="2" type="ORF">KFK09_008697</name>
</gene>
<evidence type="ECO:0000313" key="2">
    <source>
        <dbReference type="EMBL" id="KAI0516025.1"/>
    </source>
</evidence>
<dbReference type="Proteomes" id="UP000829196">
    <property type="component" value="Unassembled WGS sequence"/>
</dbReference>
<evidence type="ECO:0000256" key="1">
    <source>
        <dbReference type="SAM" id="Phobius"/>
    </source>
</evidence>
<sequence>MRISLRAERLKIGFLSPVFATYLPLLHVLLSSLLFSSTLLNFNNRLIHRRRSNYAGAEIAMDRADGEIEEEPEGMGKSSWSAVVLRRSWWIGKRVTIAGAAITSAPVIIPPLFVLSTLGLAFSFPFGIYLAGYMCTGKIMSVLLPQPSLKEVDKESLESEDLIETEFDADQLDEMILDEEKWENTGIFVGERQEGFLSEFGNRNGVERPAVELGVEGEVEEVKTGNGIVEVDEMGKIVELGNDTAAVEKLRSNDFSYFAEVREEVQLGEKVREEVTAPESSGSPKSPYTVVVMAANEESNNKGYEAPNLSSEHVSVVELRGEGKANDSLVTKELREDGGEEEKILRVTNGVVAKDKKLLEECRTEVPRLKSDYELSAVIVPSKDEDFENFDKVGSMERRSLGRPVPAALVEVGVTGLHSHDDISSLQRTNNEEQHWDQIFSLRAIVGYNETLQPSLREELMALYLFIGVEPPVSLKHATDIAEINNNLQFLKSVVGVK</sequence>
<feature type="transmembrane region" description="Helical" evidence="1">
    <location>
        <begin position="20"/>
        <end position="42"/>
    </location>
</feature>
<protein>
    <submittedName>
        <fullName evidence="2">Uncharacterized protein</fullName>
    </submittedName>
</protein>
<name>A0A8T3BNS3_DENNO</name>
<reference evidence="2" key="1">
    <citation type="journal article" date="2022" name="Front. Genet.">
        <title>Chromosome-Scale Assembly of the Dendrobium nobile Genome Provides Insights Into the Molecular Mechanism of the Biosynthesis of the Medicinal Active Ingredient of Dendrobium.</title>
        <authorList>
            <person name="Xu Q."/>
            <person name="Niu S.-C."/>
            <person name="Li K.-L."/>
            <person name="Zheng P.-J."/>
            <person name="Zhang X.-J."/>
            <person name="Jia Y."/>
            <person name="Liu Y."/>
            <person name="Niu Y.-X."/>
            <person name="Yu L.-H."/>
            <person name="Chen D.-F."/>
            <person name="Zhang G.-Q."/>
        </authorList>
    </citation>
    <scope>NUCLEOTIDE SEQUENCE</scope>
    <source>
        <tissue evidence="2">Leaf</tissue>
    </source>
</reference>
<keyword evidence="1" id="KW-1133">Transmembrane helix</keyword>
<comment type="caution">
    <text evidence="2">The sequence shown here is derived from an EMBL/GenBank/DDBJ whole genome shotgun (WGS) entry which is preliminary data.</text>
</comment>
<dbReference type="PANTHER" id="PTHR37198:SF1">
    <property type="entry name" value="NUCLEOLIN"/>
    <property type="match status" value="1"/>
</dbReference>
<dbReference type="EMBL" id="JAGYWB010000007">
    <property type="protein sequence ID" value="KAI0516025.1"/>
    <property type="molecule type" value="Genomic_DNA"/>
</dbReference>
<dbReference type="OrthoDB" id="1933309at2759"/>
<keyword evidence="3" id="KW-1185">Reference proteome</keyword>
<keyword evidence="1" id="KW-0472">Membrane</keyword>
<proteinExistence type="predicted"/>
<organism evidence="2 3">
    <name type="scientific">Dendrobium nobile</name>
    <name type="common">Orchid</name>
    <dbReference type="NCBI Taxonomy" id="94219"/>
    <lineage>
        <taxon>Eukaryota</taxon>
        <taxon>Viridiplantae</taxon>
        <taxon>Streptophyta</taxon>
        <taxon>Embryophyta</taxon>
        <taxon>Tracheophyta</taxon>
        <taxon>Spermatophyta</taxon>
        <taxon>Magnoliopsida</taxon>
        <taxon>Liliopsida</taxon>
        <taxon>Asparagales</taxon>
        <taxon>Orchidaceae</taxon>
        <taxon>Epidendroideae</taxon>
        <taxon>Malaxideae</taxon>
        <taxon>Dendrobiinae</taxon>
        <taxon>Dendrobium</taxon>
    </lineage>
</organism>
<evidence type="ECO:0000313" key="3">
    <source>
        <dbReference type="Proteomes" id="UP000829196"/>
    </source>
</evidence>
<dbReference type="AlphaFoldDB" id="A0A8T3BNS3"/>